<feature type="region of interest" description="Disordered" evidence="1">
    <location>
        <begin position="1"/>
        <end position="207"/>
    </location>
</feature>
<feature type="compositionally biased region" description="Basic and acidic residues" evidence="1">
    <location>
        <begin position="953"/>
        <end position="973"/>
    </location>
</feature>
<feature type="region of interest" description="Disordered" evidence="1">
    <location>
        <begin position="1181"/>
        <end position="1209"/>
    </location>
</feature>
<comment type="caution">
    <text evidence="3">The sequence shown here is derived from an EMBL/GenBank/DDBJ whole genome shotgun (WGS) entry which is preliminary data.</text>
</comment>
<feature type="region of interest" description="Disordered" evidence="1">
    <location>
        <begin position="953"/>
        <end position="991"/>
    </location>
</feature>
<feature type="compositionally biased region" description="Polar residues" evidence="1">
    <location>
        <begin position="160"/>
        <end position="175"/>
    </location>
</feature>
<evidence type="ECO:0000259" key="2">
    <source>
        <dbReference type="Pfam" id="PF22485"/>
    </source>
</evidence>
<evidence type="ECO:0000256" key="1">
    <source>
        <dbReference type="SAM" id="MobiDB-lite"/>
    </source>
</evidence>
<evidence type="ECO:0000313" key="4">
    <source>
        <dbReference type="Proteomes" id="UP000053095"/>
    </source>
</evidence>
<dbReference type="PANTHER" id="PTHR39461">
    <property type="entry name" value="LEA DOMAIN PROTEIN (AFU_ORTHOLOGUE AFUA_8G04920)"/>
    <property type="match status" value="1"/>
</dbReference>
<gene>
    <name evidence="3" type="ORF">TCE0_033r09520</name>
</gene>
<name>A0A6V8HC24_TALPI</name>
<dbReference type="Proteomes" id="UP000053095">
    <property type="component" value="Unassembled WGS sequence"/>
</dbReference>
<keyword evidence="4" id="KW-1185">Reference proteome</keyword>
<feature type="compositionally biased region" description="Acidic residues" evidence="1">
    <location>
        <begin position="92"/>
        <end position="141"/>
    </location>
</feature>
<feature type="compositionally biased region" description="Basic and acidic residues" evidence="1">
    <location>
        <begin position="1194"/>
        <end position="1209"/>
    </location>
</feature>
<accession>A0A6V8HC24</accession>
<evidence type="ECO:0000313" key="3">
    <source>
        <dbReference type="EMBL" id="GAM38636.1"/>
    </source>
</evidence>
<dbReference type="Pfam" id="PF12396">
    <property type="entry name" value="DUF3659"/>
    <property type="match status" value="12"/>
</dbReference>
<feature type="compositionally biased region" description="Acidic residues" evidence="1">
    <location>
        <begin position="974"/>
        <end position="987"/>
    </location>
</feature>
<dbReference type="Pfam" id="PF22485">
    <property type="entry name" value="DUF6987"/>
    <property type="match status" value="1"/>
</dbReference>
<proteinExistence type="predicted"/>
<sequence>MATQATPKPPRETPSTPTKAKSAASSVKGSPKSMSKTQKQGDKKTPRKLKRKVDDTITPAARRSSEPAAEASKELPSRPAGKKQLEQRAPEPEPEPEPEQQPEEQPEEEEPQEQEGEAGIELGEQEGEEQDDEEGEEDDLPEPSVSAPTEQREQRDELADNQSQASGSATGSFFSRTGKGPNSFARGLRGVAGSLSQGNAKGVASGAKNTAQGTIGDIANSLPLDLSALKGLEVGEGGKIFDKSGNALGEVVEGDPEDLVGQTVGDDGEILDEDGDLIGRVELLDDVQNKVTETLDQVKDKLPSLEDLKGLPVSEGGEIKDKAGNVLGRIVEGDPEDLVGQTINESGEILDEDGDLIGRAEVISPEEAFKTIQEKGADLGDIEETAEDAVPDDLQNKVDEVKNNLPNLADLDGLPVSDGGEIKDKAGNVVGKVVEGDPEDLVGQIVNDAGEILDEDGDLIGRVEVLSPDEAAQKVTDTVDDAKDQATEAAEGLIPQIQILQGKKINKKGKILDEEGDVIGQVAEGSEVKDLAGKKPNEKGEVLDKEGNVLGKVEVVPGEAADEALKSLQEEVEEAGKGVEGLADKAGEGAEGAKDALDGGKDRAEDAVDGVKNLSALDGLQVNEEGNVVDSDGNVLAKLESGNLDEIAGQTVNEKGLVIDDDGNILGRVSLVDAAQGAEDAAKGAEDAVDRAADEAKDAAPEIPDLSTLEGLKVNKFGKVINAEGVPVGELTEGDANKLSKLGATLDDKGQFWDNRGNVIGKAQTIPVEDNDTEGAFSGLEGLIVVNDGWVEDDNGNRVGQLVEGDAKKLVGRAVDEDGDILDKRGNVIGHAERYEQPEAEKPDFSSVAGLKPNKTGNVIGPDGVPIARVVEGNLKEVVGRKIDNEGQIWNDAGKVVGRVELIPEDERETKPEGIFGGLEGLVVNKDGLVEDEEGNIVGKIVEGDAKKLRGRAVDEDGDILDKHGNVKGRAEPYEPEEEPEEEEDLSSLEGKKVNKMGNVVDEHGTVFGRIAEGDPKKLAGKRVDGKGQIWSDNGKVIGRAELIPGNEQGKPEGAFFGFDDAKVGKYGLVVDGSDKIIGRLTEGDAKKLVGRAVDEDGDILDKSGNVIGKAERWEPEEKKRDVNPMSGRKVNKQGEVRDENGDLIGKVTDGNLQNLIGKSIDDNGYIVDNDGNKIGEATLIENIPEPEPEEPKEEVSPEELEKQKQEENDRKLAERICAIVQDTLGKIQPVCKQITDLIEKADRTPKDELDEEKLVQDVKPLLEEGGRMLQECNGAIRALDPDGRIAATAKARAQTHEASPEEYRLADALKELTQTVVKTIDNGRKRIQDMPHAKKKLNPLWSLLAEPLFQIIAAVGLLLSGVLGLVSRLLDGLGLGGLVRGLLGGLGVDKLLEGLGLGPEDPSRNINVASFENVGEALDTLATYIFHVI</sequence>
<dbReference type="InterPro" id="IPR022124">
    <property type="entry name" value="DUF3659"/>
</dbReference>
<dbReference type="PANTHER" id="PTHR39461:SF1">
    <property type="entry name" value="LEA DOMAIN PROTEIN (AFU_ORTHOLOGUE AFUA_8G04920)"/>
    <property type="match status" value="1"/>
</dbReference>
<protein>
    <recommendedName>
        <fullName evidence="2">DUF6987 domain-containing protein</fullName>
    </recommendedName>
</protein>
<feature type="compositionally biased region" description="Low complexity" evidence="1">
    <location>
        <begin position="13"/>
        <end position="33"/>
    </location>
</feature>
<organism evidence="3 4">
    <name type="scientific">Talaromyces pinophilus</name>
    <name type="common">Penicillium pinophilum</name>
    <dbReference type="NCBI Taxonomy" id="128442"/>
    <lineage>
        <taxon>Eukaryota</taxon>
        <taxon>Fungi</taxon>
        <taxon>Dikarya</taxon>
        <taxon>Ascomycota</taxon>
        <taxon>Pezizomycotina</taxon>
        <taxon>Eurotiomycetes</taxon>
        <taxon>Eurotiomycetidae</taxon>
        <taxon>Eurotiales</taxon>
        <taxon>Trichocomaceae</taxon>
        <taxon>Talaromyces</taxon>
        <taxon>Talaromyces sect. Talaromyces</taxon>
    </lineage>
</organism>
<feature type="compositionally biased region" description="Low complexity" evidence="1">
    <location>
        <begin position="59"/>
        <end position="70"/>
    </location>
</feature>
<dbReference type="InterPro" id="IPR054256">
    <property type="entry name" value="DUF6987"/>
</dbReference>
<feature type="domain" description="DUF6987" evidence="2">
    <location>
        <begin position="1202"/>
        <end position="1399"/>
    </location>
</feature>
<reference evidence="4" key="1">
    <citation type="journal article" date="2015" name="Genome Announc.">
        <title>Draft genome sequence of Talaromyces cellulolyticus strain Y-94, a source of lignocellulosic biomass-degrading enzymes.</title>
        <authorList>
            <person name="Fujii T."/>
            <person name="Koike H."/>
            <person name="Sawayama S."/>
            <person name="Yano S."/>
            <person name="Inoue H."/>
        </authorList>
    </citation>
    <scope>NUCLEOTIDE SEQUENCE [LARGE SCALE GENOMIC DNA]</scope>
    <source>
        <strain evidence="4">Y-94</strain>
    </source>
</reference>
<dbReference type="EMBL" id="DF933829">
    <property type="protein sequence ID" value="GAM38636.1"/>
    <property type="molecule type" value="Genomic_DNA"/>
</dbReference>